<comment type="caution">
    <text evidence="2">The sequence shown here is derived from an EMBL/GenBank/DDBJ whole genome shotgun (WGS) entry which is preliminary data.</text>
</comment>
<gene>
    <name evidence="2" type="ORF">GJR96_13035</name>
</gene>
<feature type="transmembrane region" description="Helical" evidence="1">
    <location>
        <begin position="12"/>
        <end position="33"/>
    </location>
</feature>
<dbReference type="EMBL" id="WKJO01000001">
    <property type="protein sequence ID" value="MRX22872.1"/>
    <property type="molecule type" value="Genomic_DNA"/>
</dbReference>
<organism evidence="2 3">
    <name type="scientific">Haloferax litoreum</name>
    <dbReference type="NCBI Taxonomy" id="2666140"/>
    <lineage>
        <taxon>Archaea</taxon>
        <taxon>Methanobacteriati</taxon>
        <taxon>Methanobacteriota</taxon>
        <taxon>Stenosarchaea group</taxon>
        <taxon>Halobacteria</taxon>
        <taxon>Halobacteriales</taxon>
        <taxon>Haloferacaceae</taxon>
        <taxon>Haloferax</taxon>
    </lineage>
</organism>
<evidence type="ECO:0000313" key="2">
    <source>
        <dbReference type="EMBL" id="MRX22872.1"/>
    </source>
</evidence>
<keyword evidence="1" id="KW-1133">Transmembrane helix</keyword>
<protein>
    <submittedName>
        <fullName evidence="2">Uncharacterized protein</fullName>
    </submittedName>
</protein>
<proteinExistence type="predicted"/>
<dbReference type="AlphaFoldDB" id="A0A6A8GK93"/>
<reference evidence="2 3" key="1">
    <citation type="submission" date="2019-11" db="EMBL/GenBank/DDBJ databases">
        <title>Whole genome sequence of Haloferax sp. MBLA0076.</title>
        <authorList>
            <person name="Seo M.-J."/>
            <person name="Cho E.-S."/>
        </authorList>
    </citation>
    <scope>NUCLEOTIDE SEQUENCE [LARGE SCALE GENOMIC DNA]</scope>
    <source>
        <strain evidence="2 3">MBLA0076</strain>
    </source>
</reference>
<feature type="transmembrane region" description="Helical" evidence="1">
    <location>
        <begin position="145"/>
        <end position="162"/>
    </location>
</feature>
<keyword evidence="3" id="KW-1185">Reference proteome</keyword>
<keyword evidence="1" id="KW-0812">Transmembrane</keyword>
<keyword evidence="1" id="KW-0472">Membrane</keyword>
<feature type="transmembrane region" description="Helical" evidence="1">
    <location>
        <begin position="68"/>
        <end position="87"/>
    </location>
</feature>
<evidence type="ECO:0000313" key="3">
    <source>
        <dbReference type="Proteomes" id="UP000439022"/>
    </source>
</evidence>
<dbReference type="Proteomes" id="UP000439022">
    <property type="component" value="Unassembled WGS sequence"/>
</dbReference>
<evidence type="ECO:0000256" key="1">
    <source>
        <dbReference type="SAM" id="Phobius"/>
    </source>
</evidence>
<name>A0A6A8GK93_9EURY</name>
<accession>A0A6A8GK93</accession>
<feature type="transmembrane region" description="Helical" evidence="1">
    <location>
        <begin position="93"/>
        <end position="110"/>
    </location>
</feature>
<dbReference type="RefSeq" id="WP_151163319.1">
    <property type="nucleotide sequence ID" value="NZ_WKJO01000001.1"/>
</dbReference>
<sequence>MSSNLRRQYELSVYVVAAVVGVAVFAYGVVVVLAPTTGFFAGTTAGLGVLLLSDFAERGYPRTLGRRGTLALVAGVVVFLVLCVLSQRPLRGLALAPLVAVLVWGLTRFREHGYPDSMGRRRSLTTGLVSGGLVTYGSLSGVTGFLVGICAAILVAIASWVTSPRGPVAGRSVGE</sequence>